<reference evidence="2 3" key="1">
    <citation type="submission" date="2020-03" db="EMBL/GenBank/DDBJ databases">
        <title>Leucobacter sp. nov., isolated from beetles.</title>
        <authorList>
            <person name="Hyun D.-W."/>
            <person name="Bae J.-W."/>
        </authorList>
    </citation>
    <scope>NUCLEOTIDE SEQUENCE [LARGE SCALE GENOMIC DNA]</scope>
    <source>
        <strain evidence="2 3">HDW9B</strain>
    </source>
</reference>
<protein>
    <submittedName>
        <fullName evidence="2">Uncharacterized protein</fullName>
    </submittedName>
</protein>
<proteinExistence type="predicted"/>
<organism evidence="2 3">
    <name type="scientific">Leucobacter insecticola</name>
    <dbReference type="NCBI Taxonomy" id="2714934"/>
    <lineage>
        <taxon>Bacteria</taxon>
        <taxon>Bacillati</taxon>
        <taxon>Actinomycetota</taxon>
        <taxon>Actinomycetes</taxon>
        <taxon>Micrococcales</taxon>
        <taxon>Microbacteriaceae</taxon>
        <taxon>Leucobacter</taxon>
    </lineage>
</organism>
<evidence type="ECO:0000313" key="3">
    <source>
        <dbReference type="Proteomes" id="UP000501387"/>
    </source>
</evidence>
<feature type="region of interest" description="Disordered" evidence="1">
    <location>
        <begin position="78"/>
        <end position="100"/>
    </location>
</feature>
<gene>
    <name evidence="2" type="ORF">G7067_05650</name>
</gene>
<name>A0A6G8FM23_9MICO</name>
<keyword evidence="3" id="KW-1185">Reference proteome</keyword>
<evidence type="ECO:0000313" key="2">
    <source>
        <dbReference type="EMBL" id="QIM17343.1"/>
    </source>
</evidence>
<dbReference type="EMBL" id="CP049934">
    <property type="protein sequence ID" value="QIM17343.1"/>
    <property type="molecule type" value="Genomic_DNA"/>
</dbReference>
<dbReference type="Proteomes" id="UP000501387">
    <property type="component" value="Chromosome"/>
</dbReference>
<dbReference type="AlphaFoldDB" id="A0A6G8FM23"/>
<dbReference type="KEGG" id="lins:G7067_05650"/>
<accession>A0A6G8FM23</accession>
<evidence type="ECO:0000256" key="1">
    <source>
        <dbReference type="SAM" id="MobiDB-lite"/>
    </source>
</evidence>
<sequence length="169" mass="17829">MPVVPVVLPHVVMTVASDGTMTVTVDGQTYQPEPFAPQWRRESFPSLIDRLTNDRQCPIRVEVREADGTVFTDIVAPTRNRRPAPPQEAQQSTPANATAPAAPPLIAVHGEGFVPGEDIAVAVIVARTDAAPMGTARALVTAEQIAQSPTGEVILLGRISGALALGRPV</sequence>